<organism evidence="1 2">
    <name type="scientific">Actinoplanes hulinensis</name>
    <dbReference type="NCBI Taxonomy" id="1144547"/>
    <lineage>
        <taxon>Bacteria</taxon>
        <taxon>Bacillati</taxon>
        <taxon>Actinomycetota</taxon>
        <taxon>Actinomycetes</taxon>
        <taxon>Micromonosporales</taxon>
        <taxon>Micromonosporaceae</taxon>
        <taxon>Actinoplanes</taxon>
    </lineage>
</organism>
<evidence type="ECO:0000313" key="2">
    <source>
        <dbReference type="Proteomes" id="UP001519863"/>
    </source>
</evidence>
<evidence type="ECO:0000313" key="1">
    <source>
        <dbReference type="EMBL" id="MBW6435250.1"/>
    </source>
</evidence>
<dbReference type="Proteomes" id="UP001519863">
    <property type="component" value="Unassembled WGS sequence"/>
</dbReference>
<comment type="caution">
    <text evidence="1">The sequence shown here is derived from an EMBL/GenBank/DDBJ whole genome shotgun (WGS) entry which is preliminary data.</text>
</comment>
<proteinExistence type="predicted"/>
<keyword evidence="2" id="KW-1185">Reference proteome</keyword>
<dbReference type="EMBL" id="JAHXZI010000008">
    <property type="protein sequence ID" value="MBW6435250.1"/>
    <property type="molecule type" value="Genomic_DNA"/>
</dbReference>
<gene>
    <name evidence="1" type="ORF">KZ829_16045</name>
</gene>
<dbReference type="RefSeq" id="WP_220144723.1">
    <property type="nucleotide sequence ID" value="NZ_JAHXZI010000008.1"/>
</dbReference>
<sequence length="45" mass="4920">MIALGYAMRGELTELDEQLSLRCCMSVVASSMTSVLHISFDPELA</sequence>
<name>A0ABS7B2J2_9ACTN</name>
<accession>A0ABS7B2J2</accession>
<reference evidence="1 2" key="1">
    <citation type="journal article" date="2013" name="Antonie Van Leeuwenhoek">
        <title>Actinoplanes hulinensis sp. nov., a novel actinomycete isolated from soybean root (Glycine max (L.) Merr).</title>
        <authorList>
            <person name="Shen Y."/>
            <person name="Liu C."/>
            <person name="Wang X."/>
            <person name="Zhao J."/>
            <person name="Jia F."/>
            <person name="Zhang Y."/>
            <person name="Wang L."/>
            <person name="Yang D."/>
            <person name="Xiang W."/>
        </authorList>
    </citation>
    <scope>NUCLEOTIDE SEQUENCE [LARGE SCALE GENOMIC DNA]</scope>
    <source>
        <strain evidence="1 2">NEAU-M9</strain>
    </source>
</reference>
<protein>
    <submittedName>
        <fullName evidence="1">Uncharacterized protein</fullName>
    </submittedName>
</protein>